<sequence length="414" mass="45005">MPGLIAVFKPHNLPTLSLDCADPVSLEGLLAAARRAQLKPGQGLKANLNPRQLAGTYSCAGTEPVTITPSDASMLRCIKNLGQRGSDAATSGANGVPVSATPQTELDVACLVRELEQPPASAAAQLALPEQGLLHRLDNATSGWVLAATNERTLAAYRQLRQAELIEPVYAARCLLHPLSDLRAHFQAFCERGVQARNLRSRFGVLIDIFPEPLALEADAPAAPPRRLVLRIKSGLEQRGDRVFVHPTDQFDDVTTPDDEKRLTFWSAEAAPRRSDGATDPTNSNSSPSRREYQGGRSQLGPVRTSLISIDVRQLRRCLSTRNEVPLDVQCTFARGMRHQLRAHLAAVGLPLLHDDLYGLTADHPGQPEKHDGKHSQPALQLSCIGYHLRSGGRDNMTAQEDAAKSMTLFMTDQ</sequence>
<dbReference type="SUPFAM" id="SSF55120">
    <property type="entry name" value="Pseudouridine synthase"/>
    <property type="match status" value="2"/>
</dbReference>
<dbReference type="GeneID" id="5890424"/>
<accession>A9UXF5</accession>
<dbReference type="Proteomes" id="UP000001357">
    <property type="component" value="Unassembled WGS sequence"/>
</dbReference>
<dbReference type="PANTHER" id="PTHR21600">
    <property type="entry name" value="MITOCHONDRIAL RNA PSEUDOURIDINE SYNTHASE"/>
    <property type="match status" value="1"/>
</dbReference>
<name>A9UXF5_MONBE</name>
<evidence type="ECO:0000313" key="3">
    <source>
        <dbReference type="EMBL" id="EDQ89997.1"/>
    </source>
</evidence>
<dbReference type="InterPro" id="IPR050188">
    <property type="entry name" value="RluA_PseudoU_synthase"/>
</dbReference>
<dbReference type="AlphaFoldDB" id="A9UXF5"/>
<organism evidence="3 4">
    <name type="scientific">Monosiga brevicollis</name>
    <name type="common">Choanoflagellate</name>
    <dbReference type="NCBI Taxonomy" id="81824"/>
    <lineage>
        <taxon>Eukaryota</taxon>
        <taxon>Choanoflagellata</taxon>
        <taxon>Craspedida</taxon>
        <taxon>Salpingoecidae</taxon>
        <taxon>Monosiga</taxon>
    </lineage>
</organism>
<dbReference type="EMBL" id="CH991549">
    <property type="protein sequence ID" value="EDQ89997.1"/>
    <property type="molecule type" value="Genomic_DNA"/>
</dbReference>
<dbReference type="InterPro" id="IPR020103">
    <property type="entry name" value="PsdUridine_synth_cat_dom_sf"/>
</dbReference>
<evidence type="ECO:0000256" key="1">
    <source>
        <dbReference type="ARBA" id="ARBA00010876"/>
    </source>
</evidence>
<keyword evidence="4" id="KW-1185">Reference proteome</keyword>
<dbReference type="GO" id="GO:0000455">
    <property type="term" value="P:enzyme-directed rRNA pseudouridine synthesis"/>
    <property type="evidence" value="ECO:0000318"/>
    <property type="project" value="GO_Central"/>
</dbReference>
<dbReference type="PANTHER" id="PTHR21600:SF87">
    <property type="entry name" value="RNA PSEUDOURIDYLATE SYNTHASE DOMAIN-CONTAINING PROTEIN 1"/>
    <property type="match status" value="1"/>
</dbReference>
<evidence type="ECO:0008006" key="5">
    <source>
        <dbReference type="Google" id="ProtNLM"/>
    </source>
</evidence>
<evidence type="ECO:0000313" key="4">
    <source>
        <dbReference type="Proteomes" id="UP000001357"/>
    </source>
</evidence>
<reference evidence="3 4" key="1">
    <citation type="journal article" date="2008" name="Nature">
        <title>The genome of the choanoflagellate Monosiga brevicollis and the origin of metazoans.</title>
        <authorList>
            <consortium name="JGI Sequencing"/>
            <person name="King N."/>
            <person name="Westbrook M.J."/>
            <person name="Young S.L."/>
            <person name="Kuo A."/>
            <person name="Abedin M."/>
            <person name="Chapman J."/>
            <person name="Fairclough S."/>
            <person name="Hellsten U."/>
            <person name="Isogai Y."/>
            <person name="Letunic I."/>
            <person name="Marr M."/>
            <person name="Pincus D."/>
            <person name="Putnam N."/>
            <person name="Rokas A."/>
            <person name="Wright K.J."/>
            <person name="Zuzow R."/>
            <person name="Dirks W."/>
            <person name="Good M."/>
            <person name="Goodstein D."/>
            <person name="Lemons D."/>
            <person name="Li W."/>
            <person name="Lyons J.B."/>
            <person name="Morris A."/>
            <person name="Nichols S."/>
            <person name="Richter D.J."/>
            <person name="Salamov A."/>
            <person name="Bork P."/>
            <person name="Lim W.A."/>
            <person name="Manning G."/>
            <person name="Miller W.T."/>
            <person name="McGinnis W."/>
            <person name="Shapiro H."/>
            <person name="Tjian R."/>
            <person name="Grigoriev I.V."/>
            <person name="Rokhsar D."/>
        </authorList>
    </citation>
    <scope>NUCLEOTIDE SEQUENCE [LARGE SCALE GENOMIC DNA]</scope>
    <source>
        <strain evidence="4">MX1 / ATCC 50154</strain>
    </source>
</reference>
<dbReference type="GO" id="GO:0003723">
    <property type="term" value="F:RNA binding"/>
    <property type="evidence" value="ECO:0007669"/>
    <property type="project" value="InterPro"/>
</dbReference>
<gene>
    <name evidence="3" type="ORF">MONBRDRAFT_7794</name>
</gene>
<proteinExistence type="inferred from homology"/>
<comment type="similarity">
    <text evidence="1">Belongs to the pseudouridine synthase RluA family.</text>
</comment>
<evidence type="ECO:0000256" key="2">
    <source>
        <dbReference type="SAM" id="MobiDB-lite"/>
    </source>
</evidence>
<dbReference type="KEGG" id="mbr:MONBRDRAFT_7794"/>
<feature type="region of interest" description="Disordered" evidence="2">
    <location>
        <begin position="267"/>
        <end position="300"/>
    </location>
</feature>
<protein>
    <recommendedName>
        <fullName evidence="5">Pseudouridine synthase RsuA/RluA-like domain-containing protein</fullName>
    </recommendedName>
</protein>
<dbReference type="GO" id="GO:0009982">
    <property type="term" value="F:pseudouridine synthase activity"/>
    <property type="evidence" value="ECO:0000318"/>
    <property type="project" value="GO_Central"/>
</dbReference>
<dbReference type="InParanoid" id="A9UXF5"/>
<dbReference type="RefSeq" id="XP_001745419.1">
    <property type="nucleotide sequence ID" value="XM_001745367.1"/>
</dbReference>
<dbReference type="Gene3D" id="3.30.2350.10">
    <property type="entry name" value="Pseudouridine synthase"/>
    <property type="match status" value="2"/>
</dbReference>